<organism evidence="1 2">
    <name type="scientific">Pseudomonas phage 22PfluR64PP</name>
    <dbReference type="NCBI Taxonomy" id="2163970"/>
    <lineage>
        <taxon>Viruses</taxon>
        <taxon>Duplodnaviria</taxon>
        <taxon>Heunggongvirae</taxon>
        <taxon>Uroviricota</taxon>
        <taxon>Caudoviricetes</taxon>
        <taxon>Autographivirales</taxon>
        <taxon>Autotranscriptaviridae</taxon>
        <taxon>Studiervirinae</taxon>
        <taxon>Pfluvirus</taxon>
        <taxon>Pfluvirus pv22PfluR64PP</taxon>
        <taxon>Pifdecavirus pv22PfluR64PP</taxon>
    </lineage>
</organism>
<reference evidence="1" key="2">
    <citation type="submission" date="2018-11" db="EMBL/GenBank/DDBJ databases">
        <title>Complete genome sequences of new Aeromonas and Pseudomonas phages promising in phage therapy dedicated to aquaculture.</title>
        <authorList>
            <person name="Stanczyk M."/>
        </authorList>
    </citation>
    <scope>NUCLEOTIDE SEQUENCE</scope>
</reference>
<protein>
    <submittedName>
        <fullName evidence="1">Uncharacterized protein</fullName>
    </submittedName>
</protein>
<dbReference type="RefSeq" id="YP_009801206.1">
    <property type="nucleotide sequence ID" value="NC_047965.1"/>
</dbReference>
<sequence>MNINVIASAFRQDATAAQNAINTVAAFQVLQSRSSAAVTMVTGSWKEEGQQAAAVEASMIGTVPSGYLMGIMQYFLIYAKQDAVLTVNPETNEAFLNSLNAESGLLEQQHIGTWQQTTEAEALSHECYTKIGQTYWVVA</sequence>
<dbReference type="Pfam" id="PF23780">
    <property type="entry name" value="S-AdoMet_lyase"/>
    <property type="match status" value="1"/>
</dbReference>
<keyword evidence="2" id="KW-1185">Reference proteome</keyword>
<accession>A0A2S1PDI8</accession>
<dbReference type="KEGG" id="vg:54991716"/>
<dbReference type="GeneID" id="54991716"/>
<dbReference type="EMBL" id="MH179472">
    <property type="protein sequence ID" value="AWH14631.1"/>
    <property type="molecule type" value="Genomic_DNA"/>
</dbReference>
<reference evidence="1" key="1">
    <citation type="submission" date="2018-03" db="EMBL/GenBank/DDBJ databases">
        <authorList>
            <person name="Kolsut J."/>
            <person name="Wojcik E."/>
            <person name="Wojtasik A."/>
            <person name="Dastych J."/>
        </authorList>
    </citation>
    <scope>NUCLEOTIDE SEQUENCE</scope>
</reference>
<name>A0A2S1PDI8_9CAUD</name>
<evidence type="ECO:0000313" key="2">
    <source>
        <dbReference type="Proteomes" id="UP000246834"/>
    </source>
</evidence>
<evidence type="ECO:0000313" key="1">
    <source>
        <dbReference type="EMBL" id="AWH14631.1"/>
    </source>
</evidence>
<proteinExistence type="predicted"/>
<dbReference type="Proteomes" id="UP000246834">
    <property type="component" value="Segment"/>
</dbReference>
<dbReference type="InterPro" id="IPR057548">
    <property type="entry name" value="S-AdoMet_lyase-like"/>
</dbReference>